<dbReference type="InterPro" id="IPR036770">
    <property type="entry name" value="Ankyrin_rpt-contain_sf"/>
</dbReference>
<feature type="region of interest" description="Disordered" evidence="2">
    <location>
        <begin position="186"/>
        <end position="208"/>
    </location>
</feature>
<evidence type="ECO:0008006" key="5">
    <source>
        <dbReference type="Google" id="ProtNLM"/>
    </source>
</evidence>
<evidence type="ECO:0000256" key="1">
    <source>
        <dbReference type="PROSITE-ProRule" id="PRU00023"/>
    </source>
</evidence>
<evidence type="ECO:0000313" key="3">
    <source>
        <dbReference type="EMBL" id="KAI9551890.1"/>
    </source>
</evidence>
<organism evidence="3 4">
    <name type="scientific">Daphnia sinensis</name>
    <dbReference type="NCBI Taxonomy" id="1820382"/>
    <lineage>
        <taxon>Eukaryota</taxon>
        <taxon>Metazoa</taxon>
        <taxon>Ecdysozoa</taxon>
        <taxon>Arthropoda</taxon>
        <taxon>Crustacea</taxon>
        <taxon>Branchiopoda</taxon>
        <taxon>Diplostraca</taxon>
        <taxon>Cladocera</taxon>
        <taxon>Anomopoda</taxon>
        <taxon>Daphniidae</taxon>
        <taxon>Daphnia</taxon>
        <taxon>Daphnia similis group</taxon>
    </lineage>
</organism>
<feature type="compositionally biased region" description="Polar residues" evidence="2">
    <location>
        <begin position="363"/>
        <end position="378"/>
    </location>
</feature>
<comment type="caution">
    <text evidence="3">The sequence shown here is derived from an EMBL/GenBank/DDBJ whole genome shotgun (WGS) entry which is preliminary data.</text>
</comment>
<feature type="compositionally biased region" description="Basic and acidic residues" evidence="2">
    <location>
        <begin position="488"/>
        <end position="502"/>
    </location>
</feature>
<feature type="region of interest" description="Disordered" evidence="2">
    <location>
        <begin position="1"/>
        <end position="21"/>
    </location>
</feature>
<dbReference type="Pfam" id="PF12796">
    <property type="entry name" value="Ank_2"/>
    <property type="match status" value="1"/>
</dbReference>
<feature type="compositionally biased region" description="Low complexity" evidence="2">
    <location>
        <begin position="429"/>
        <end position="468"/>
    </location>
</feature>
<feature type="compositionally biased region" description="Basic and acidic residues" evidence="2">
    <location>
        <begin position="403"/>
        <end position="417"/>
    </location>
</feature>
<protein>
    <recommendedName>
        <fullName evidence="5">Ankyrin repeat domain-containing protein 12</fullName>
    </recommendedName>
</protein>
<gene>
    <name evidence="3" type="ORF">GHT06_022226</name>
</gene>
<dbReference type="PROSITE" id="PS50088">
    <property type="entry name" value="ANK_REPEAT"/>
    <property type="match status" value="3"/>
</dbReference>
<dbReference type="Proteomes" id="UP000820818">
    <property type="component" value="Linkage Group LG10"/>
</dbReference>
<name>A0AAD5KWR2_9CRUS</name>
<evidence type="ECO:0000313" key="4">
    <source>
        <dbReference type="Proteomes" id="UP000820818"/>
    </source>
</evidence>
<reference evidence="3 4" key="1">
    <citation type="submission" date="2022-05" db="EMBL/GenBank/DDBJ databases">
        <title>A multi-omics perspective on studying reproductive biology in Daphnia sinensis.</title>
        <authorList>
            <person name="Jia J."/>
        </authorList>
    </citation>
    <scope>NUCLEOTIDE SEQUENCE [LARGE SCALE GENOMIC DNA]</scope>
    <source>
        <strain evidence="3 4">WSL</strain>
    </source>
</reference>
<feature type="compositionally biased region" description="Basic and acidic residues" evidence="2">
    <location>
        <begin position="275"/>
        <end position="285"/>
    </location>
</feature>
<dbReference type="SUPFAM" id="SSF48403">
    <property type="entry name" value="Ankyrin repeat"/>
    <property type="match status" value="1"/>
</dbReference>
<dbReference type="InterPro" id="IPR053210">
    <property type="entry name" value="ANKRD12"/>
</dbReference>
<keyword evidence="4" id="KW-1185">Reference proteome</keyword>
<feature type="repeat" description="ANK" evidence="1">
    <location>
        <begin position="66"/>
        <end position="98"/>
    </location>
</feature>
<evidence type="ECO:0000256" key="2">
    <source>
        <dbReference type="SAM" id="MobiDB-lite"/>
    </source>
</evidence>
<keyword evidence="1" id="KW-0040">ANK repeat</keyword>
<dbReference type="Pfam" id="PF00023">
    <property type="entry name" value="Ank"/>
    <property type="match status" value="1"/>
</dbReference>
<dbReference type="Gene3D" id="1.25.40.20">
    <property type="entry name" value="Ankyrin repeat-containing domain"/>
    <property type="match status" value="1"/>
</dbReference>
<dbReference type="GO" id="GO:0005654">
    <property type="term" value="C:nucleoplasm"/>
    <property type="evidence" value="ECO:0007669"/>
    <property type="project" value="TreeGrafter"/>
</dbReference>
<proteinExistence type="predicted"/>
<feature type="compositionally biased region" description="Polar residues" evidence="2">
    <location>
        <begin position="49"/>
        <end position="59"/>
    </location>
</feature>
<dbReference type="AlphaFoldDB" id="A0AAD5KWR2"/>
<feature type="compositionally biased region" description="Polar residues" evidence="2">
    <location>
        <begin position="186"/>
        <end position="195"/>
    </location>
</feature>
<dbReference type="PANTHER" id="PTHR24149:SF14">
    <property type="entry name" value="ANKYRIN REPEAT DOMAIN 12"/>
    <property type="match status" value="1"/>
</dbReference>
<dbReference type="EMBL" id="WJBH02000010">
    <property type="protein sequence ID" value="KAI9551890.1"/>
    <property type="molecule type" value="Genomic_DNA"/>
</dbReference>
<feature type="region of interest" description="Disordered" evidence="2">
    <location>
        <begin position="38"/>
        <end position="64"/>
    </location>
</feature>
<feature type="region of interest" description="Disordered" evidence="2">
    <location>
        <begin position="240"/>
        <end position="515"/>
    </location>
</feature>
<feature type="compositionally biased region" description="Basic and acidic residues" evidence="2">
    <location>
        <begin position="251"/>
        <end position="260"/>
    </location>
</feature>
<sequence length="770" mass="85386">MDHSYSSFVNKSPVTSSSMKPLTERQQMALLLQMTSEDNATPTRKGKSNFESPCSGQRSVNRRNERGETQLHVAAIRGDVNKIKSLISEGADVNTEDYAGWTPLHEAANRGLVSVARELLKNGAKVNVTGLDGVTPLHDASVNGHTSMITLLLRYGANPSLKTASQKTALDLAGSPQVIRILAQSNQQNKGMTDENSPEGVSYSPITESSWKVQKQSCKSRRNLRLDCFSASQTHVINRDEMEPSINVTTEESKDAKPSTESEVVTAGSSINCDEAVKEEIKEAETTSEIPASQKRTLEGDEEDEDTKKKRRKDDVKETKPRAGSNIRSKDRKSPNTIQADGVPNDSDDDKKEPKVPPLKIVLSNSNEVDTNIRSKSGNGRGSLAYVVSTSDEKSENSNGGNEKNDEKVKDSTDVEKSGSTSSNGGRVTRSSQRAAATAAHSTPTSGQNSANQSPTSSPTQNPTNQTPSPDPGEMTNNEQQPAATVVKAEETKPEEPPVEVHPRKRKLRPREPEPPVETAVAAAANTVQPPPENVTPPLPLTNCYEMYFSIRKQIERRHRNLLPVQPKPPQGFKDYLMNRCTYVIAGNAASRLSVPVVSPPPSLPPPMRDLFAEQEKERYRLRMQHLIEKEKLVLSVEQEILRVHGRAARALANQSLPFSVCTLLKDQEVYSALTPEQEEKDRNARSRYNGRLFLSWLQDVDDKWEKIKESMLLRHHNEAESLHAVQRMDWEWKIKELGLCEPQNKPVVDELHVPMVNVSDDFDFNYNSN</sequence>
<feature type="repeat" description="ANK" evidence="1">
    <location>
        <begin position="99"/>
        <end position="131"/>
    </location>
</feature>
<dbReference type="PANTHER" id="PTHR24149">
    <property type="entry name" value="ANKYRIN REPEAT DOMAIN-CONTAINING PROTEIN 12"/>
    <property type="match status" value="1"/>
</dbReference>
<dbReference type="PROSITE" id="PS50297">
    <property type="entry name" value="ANK_REP_REGION"/>
    <property type="match status" value="3"/>
</dbReference>
<dbReference type="InterPro" id="IPR002110">
    <property type="entry name" value="Ankyrin_rpt"/>
</dbReference>
<dbReference type="PRINTS" id="PR01415">
    <property type="entry name" value="ANKYRIN"/>
</dbReference>
<feature type="repeat" description="ANK" evidence="1">
    <location>
        <begin position="132"/>
        <end position="164"/>
    </location>
</feature>
<feature type="compositionally biased region" description="Polar residues" evidence="2">
    <location>
        <begin position="261"/>
        <end position="272"/>
    </location>
</feature>
<accession>A0AAD5KWR2</accession>
<dbReference type="SMART" id="SM00248">
    <property type="entry name" value="ANK"/>
    <property type="match status" value="3"/>
</dbReference>